<proteinExistence type="predicted"/>
<organism evidence="3 4">
    <name type="scientific">Kordiimonas pumila</name>
    <dbReference type="NCBI Taxonomy" id="2161677"/>
    <lineage>
        <taxon>Bacteria</taxon>
        <taxon>Pseudomonadati</taxon>
        <taxon>Pseudomonadota</taxon>
        <taxon>Alphaproteobacteria</taxon>
        <taxon>Kordiimonadales</taxon>
        <taxon>Kordiimonadaceae</taxon>
        <taxon>Kordiimonas</taxon>
    </lineage>
</organism>
<reference evidence="4" key="1">
    <citation type="journal article" date="2019" name="Int. J. Syst. Evol. Microbiol.">
        <title>The Global Catalogue of Microorganisms (GCM) 10K type strain sequencing project: providing services to taxonomists for standard genome sequencing and annotation.</title>
        <authorList>
            <consortium name="The Broad Institute Genomics Platform"/>
            <consortium name="The Broad Institute Genome Sequencing Center for Infectious Disease"/>
            <person name="Wu L."/>
            <person name="Ma J."/>
        </authorList>
    </citation>
    <scope>NUCLEOTIDE SEQUENCE [LARGE SCALE GENOMIC DNA]</scope>
    <source>
        <strain evidence="4">KCTC 62164</strain>
    </source>
</reference>
<evidence type="ECO:0000256" key="1">
    <source>
        <dbReference type="SAM" id="SignalP"/>
    </source>
</evidence>
<evidence type="ECO:0000313" key="3">
    <source>
        <dbReference type="EMBL" id="MFC3050504.1"/>
    </source>
</evidence>
<keyword evidence="4" id="KW-1185">Reference proteome</keyword>
<feature type="domain" description="Amidohydrolase-related" evidence="2">
    <location>
        <begin position="289"/>
        <end position="384"/>
    </location>
</feature>
<feature type="signal peptide" evidence="1">
    <location>
        <begin position="1"/>
        <end position="22"/>
    </location>
</feature>
<gene>
    <name evidence="3" type="ORF">ACFOKA_01155</name>
</gene>
<dbReference type="InterPro" id="IPR006680">
    <property type="entry name" value="Amidohydro-rel"/>
</dbReference>
<name>A0ABV7D0M1_9PROT</name>
<dbReference type="InterPro" id="IPR032466">
    <property type="entry name" value="Metal_Hydrolase"/>
</dbReference>
<dbReference type="PANTHER" id="PTHR43135">
    <property type="entry name" value="ALPHA-D-RIBOSE 1-METHYLPHOSPHONATE 5-TRIPHOSPHATE DIPHOSPHATASE"/>
    <property type="match status" value="1"/>
</dbReference>
<dbReference type="Proteomes" id="UP001595444">
    <property type="component" value="Unassembled WGS sequence"/>
</dbReference>
<keyword evidence="1" id="KW-0732">Signal</keyword>
<dbReference type="Gene3D" id="3.20.20.140">
    <property type="entry name" value="Metal-dependent hydrolases"/>
    <property type="match status" value="1"/>
</dbReference>
<dbReference type="EMBL" id="JBHRSL010000001">
    <property type="protein sequence ID" value="MFC3050504.1"/>
    <property type="molecule type" value="Genomic_DNA"/>
</dbReference>
<dbReference type="Pfam" id="PF01979">
    <property type="entry name" value="Amidohydro_1"/>
    <property type="match status" value="1"/>
</dbReference>
<comment type="caution">
    <text evidence="3">The sequence shown here is derived from an EMBL/GenBank/DDBJ whole genome shotgun (WGS) entry which is preliminary data.</text>
</comment>
<dbReference type="SUPFAM" id="SSF51556">
    <property type="entry name" value="Metallo-dependent hydrolases"/>
    <property type="match status" value="1"/>
</dbReference>
<evidence type="ECO:0000313" key="4">
    <source>
        <dbReference type="Proteomes" id="UP001595444"/>
    </source>
</evidence>
<accession>A0ABV7D0M1</accession>
<sequence length="413" mass="42864">MKKQLIGLFLSACMVMSSATKAETYVVTNAAVFGAAEGSEPVSILLKDGLIEAVGPDVAVPENATVIDAAGRFVTSGLMNSATDLGLIEVNSAKETVDINGSGDNLGAAFDVQYGLNPNSILLDVARTEGLVRAAVMPTTADASGFAGMGVLLHLNAGFNILGTAKAMLVAKVGGVGASNKSRSAVWVNLYSAFEKAGKVEENSDAATKILQAVLAAEMPLVIDANRESDVRQAISFAAKFGIRVIILGGSEAWRVAPELAAAQIPVILNPYDTLPGTFDAMGARAESAAILHQAGVLVSFSVTSIYKSHNAGIGLRVGAGYAAARGLSKSAALDAITVNPAKIWGIDAMYGTLAQGKAADIVIWSGDPLEALTVADKVFIGGKPMEAKSRQMLLRDKYHPSKQHNSYPPAYQ</sequence>
<dbReference type="RefSeq" id="WP_194214884.1">
    <property type="nucleotide sequence ID" value="NZ_CP061205.1"/>
</dbReference>
<evidence type="ECO:0000259" key="2">
    <source>
        <dbReference type="Pfam" id="PF01979"/>
    </source>
</evidence>
<dbReference type="InterPro" id="IPR051781">
    <property type="entry name" value="Metallo-dep_Hydrolase"/>
</dbReference>
<protein>
    <submittedName>
        <fullName evidence="3">Amidohydrolase family protein</fullName>
    </submittedName>
</protein>
<dbReference type="PANTHER" id="PTHR43135:SF3">
    <property type="entry name" value="ALPHA-D-RIBOSE 1-METHYLPHOSPHONATE 5-TRIPHOSPHATE DIPHOSPHATASE"/>
    <property type="match status" value="1"/>
</dbReference>
<feature type="chain" id="PRO_5046909522" evidence="1">
    <location>
        <begin position="23"/>
        <end position="413"/>
    </location>
</feature>
<dbReference type="InterPro" id="IPR011059">
    <property type="entry name" value="Metal-dep_hydrolase_composite"/>
</dbReference>
<dbReference type="SUPFAM" id="SSF51338">
    <property type="entry name" value="Composite domain of metallo-dependent hydrolases"/>
    <property type="match status" value="1"/>
</dbReference>